<dbReference type="AlphaFoldDB" id="A0A291Q767"/>
<proteinExistence type="predicted"/>
<gene>
    <name evidence="1" type="ORF">KY5_2309c</name>
</gene>
<dbReference type="KEGG" id="sfk:KY5_2309c"/>
<dbReference type="Proteomes" id="UP000221011">
    <property type="component" value="Chromosome"/>
</dbReference>
<protein>
    <recommendedName>
        <fullName evidence="3">YcaO domain-containing protein</fullName>
    </recommendedName>
</protein>
<evidence type="ECO:0000313" key="1">
    <source>
        <dbReference type="EMBL" id="ATL27327.1"/>
    </source>
</evidence>
<accession>A0A291Q767</accession>
<evidence type="ECO:0008006" key="3">
    <source>
        <dbReference type="Google" id="ProtNLM"/>
    </source>
</evidence>
<evidence type="ECO:0000313" key="2">
    <source>
        <dbReference type="Proteomes" id="UP000221011"/>
    </source>
</evidence>
<dbReference type="RefSeq" id="WP_159072510.1">
    <property type="nucleotide sequence ID" value="NZ_CP022685.1"/>
</dbReference>
<organism evidence="1 2">
    <name type="scientific">Streptomyces formicae</name>
    <dbReference type="NCBI Taxonomy" id="1616117"/>
    <lineage>
        <taxon>Bacteria</taxon>
        <taxon>Bacillati</taxon>
        <taxon>Actinomycetota</taxon>
        <taxon>Actinomycetes</taxon>
        <taxon>Kitasatosporales</taxon>
        <taxon>Streptomycetaceae</taxon>
        <taxon>Streptomyces</taxon>
    </lineage>
</organism>
<sequence length="633" mass="65483">MHSDVAALCPRMRAGVFFTPTPEGDGVLLTNGSDVVTFQGASTYTWLEKLSPHLNGGHSVGDLTSGLPPAKRQMVERLVGALHEAGLVRDVAADEPHTLSEEVASAYASQIAFVEAFCTSPARRFQRYRESALCVVGAGAVFTALVEAVLLSGAARVTARPVTDDPGDRARLDALAASAGDHDPGQRLTIEPLDGADLTVVARDADVLLVATDSARPALFAALDEACGAAGTMSITATVVGDDAWIGPVCAPERAAGAARWPSLWRRIGEDGSTGRFLTGPVPGIIANHLAFRAFEYVTGVADDAEDTAAPARVVHLDLETLQTVTHALSPHPADSPSERLSTHADGKAVDPAELAERVAAVTDARLGVLAPVTEEHLDQFPLRVVRLAVDDPGRPGERFDVWGAGTDFDAARDAALRHGLAAYAARVAAPGPARGIALADGGERQVPVRADSASTGVAAGVTWADAVEQGLLDHVLSGLPSGAVPESAHALDLADLPLTDTARRFHGLLAAIGGELRAYAVDAPDGAFVRTVALDGELVAHGAGFTADEAIESALGHLLLSHQAAAADQPQYAPSSAVRLRTGAREPGEGRYGPLVEALRARGKEPVAVPLDGDAAVTGVLPHLLKVVLLDG</sequence>
<keyword evidence="2" id="KW-1185">Reference proteome</keyword>
<dbReference type="EMBL" id="CP022685">
    <property type="protein sequence ID" value="ATL27327.1"/>
    <property type="molecule type" value="Genomic_DNA"/>
</dbReference>
<reference evidence="1 2" key="1">
    <citation type="submission" date="2017-08" db="EMBL/GenBank/DDBJ databases">
        <title>Complete Genome Sequence of Streptomyces formicae KY5, the formicamycin producer.</title>
        <authorList>
            <person name="Holmes N.A."/>
            <person name="Devine R."/>
            <person name="Qin Z."/>
            <person name="Seipke R.F."/>
            <person name="Wilkinson B."/>
            <person name="Hutchings M.I."/>
        </authorList>
    </citation>
    <scope>NUCLEOTIDE SEQUENCE [LARGE SCALE GENOMIC DNA]</scope>
    <source>
        <strain evidence="1 2">KY5</strain>
    </source>
</reference>
<name>A0A291Q767_9ACTN</name>
<dbReference type="Gene3D" id="3.40.50.720">
    <property type="entry name" value="NAD(P)-binding Rossmann-like Domain"/>
    <property type="match status" value="1"/>
</dbReference>